<feature type="region of interest" description="Disordered" evidence="1">
    <location>
        <begin position="254"/>
        <end position="331"/>
    </location>
</feature>
<dbReference type="Proteomes" id="UP000604046">
    <property type="component" value="Unassembled WGS sequence"/>
</dbReference>
<feature type="region of interest" description="Disordered" evidence="1">
    <location>
        <begin position="358"/>
        <end position="416"/>
    </location>
</feature>
<sequence>MPNLKPEVQTLPLPADFLRGTLLPPRPPKLTPPVAGAGLRAQKLRNFDTIESPNVAPSKSCAQKDIEFAYDMGLEMSTRMSVPRVMKLAKAASRLQPVEDQDETEEEAPQQAKEETRPEAPQQEAPSTKPGEVEVDWSLYEEPLKELAKVYKEIYGIDPSESTMHLEDDPRDEWARPRKQPATQAQEETRAEAPKPEANESQPEAPQQEAKEETRPEAPQQEAPSTKPGEVEVDWSLYEEPLKELAKVYKEIYGIDPSESTMHLEDDPRDEWARPRKQPATQAQEETRAEAPKPEANDESQPEAPQQEAKEETRPEAPQQEAPSTKPGEVEVDWSLYEEPLKELAKVYKEIYGIVGHPALCDSTGTSGNSHPPKVLNPYSDIPQARRASGSRVRFAQDPSESTMHLEDDPRAGSSV</sequence>
<feature type="compositionally biased region" description="Low complexity" evidence="1">
    <location>
        <begin position="199"/>
        <end position="208"/>
    </location>
</feature>
<feature type="region of interest" description="Disordered" evidence="1">
    <location>
        <begin position="156"/>
        <end position="234"/>
    </location>
</feature>
<evidence type="ECO:0000256" key="1">
    <source>
        <dbReference type="SAM" id="MobiDB-lite"/>
    </source>
</evidence>
<comment type="caution">
    <text evidence="2">The sequence shown here is derived from an EMBL/GenBank/DDBJ whole genome shotgun (WGS) entry which is preliminary data.</text>
</comment>
<name>A0A812PNM9_9DINO</name>
<feature type="compositionally biased region" description="Acidic residues" evidence="1">
    <location>
        <begin position="99"/>
        <end position="108"/>
    </location>
</feature>
<organism evidence="2 3">
    <name type="scientific">Symbiodinium natans</name>
    <dbReference type="NCBI Taxonomy" id="878477"/>
    <lineage>
        <taxon>Eukaryota</taxon>
        <taxon>Sar</taxon>
        <taxon>Alveolata</taxon>
        <taxon>Dinophyceae</taxon>
        <taxon>Suessiales</taxon>
        <taxon>Symbiodiniaceae</taxon>
        <taxon>Symbiodinium</taxon>
    </lineage>
</organism>
<feature type="compositionally biased region" description="Basic and acidic residues" evidence="1">
    <location>
        <begin position="187"/>
        <end position="198"/>
    </location>
</feature>
<evidence type="ECO:0000313" key="3">
    <source>
        <dbReference type="Proteomes" id="UP000604046"/>
    </source>
</evidence>
<protein>
    <submittedName>
        <fullName evidence="2">ORF1AB protein</fullName>
    </submittedName>
</protein>
<feature type="compositionally biased region" description="Basic and acidic residues" evidence="1">
    <location>
        <begin position="285"/>
        <end position="296"/>
    </location>
</feature>
<keyword evidence="3" id="KW-1185">Reference proteome</keyword>
<feature type="compositionally biased region" description="Basic and acidic residues" evidence="1">
    <location>
        <begin position="262"/>
        <end position="274"/>
    </location>
</feature>
<feature type="compositionally biased region" description="Basic and acidic residues" evidence="1">
    <location>
        <begin position="164"/>
        <end position="176"/>
    </location>
</feature>
<accession>A0A812PNM9</accession>
<feature type="region of interest" description="Disordered" evidence="1">
    <location>
        <begin position="92"/>
        <end position="135"/>
    </location>
</feature>
<reference evidence="2" key="1">
    <citation type="submission" date="2021-02" db="EMBL/GenBank/DDBJ databases">
        <authorList>
            <person name="Dougan E. K."/>
            <person name="Rhodes N."/>
            <person name="Thang M."/>
            <person name="Chan C."/>
        </authorList>
    </citation>
    <scope>NUCLEOTIDE SEQUENCE</scope>
</reference>
<evidence type="ECO:0000313" key="2">
    <source>
        <dbReference type="EMBL" id="CAE7359834.1"/>
    </source>
</evidence>
<dbReference type="EMBL" id="CAJNDS010002173">
    <property type="protein sequence ID" value="CAE7359834.1"/>
    <property type="molecule type" value="Genomic_DNA"/>
</dbReference>
<dbReference type="AlphaFoldDB" id="A0A812PNM9"/>
<feature type="compositionally biased region" description="Basic and acidic residues" evidence="1">
    <location>
        <begin position="404"/>
        <end position="416"/>
    </location>
</feature>
<proteinExistence type="predicted"/>
<gene>
    <name evidence="2" type="primary">ORF1AB</name>
    <name evidence="2" type="ORF">SNAT2548_LOCUS19302</name>
</gene>